<dbReference type="AlphaFoldDB" id="S9R6W2"/>
<reference evidence="3 4" key="1">
    <citation type="journal article" date="2013" name="Stand. Genomic Sci.">
        <title>Genome sequence of the reddish-pigmented Rubellimicrobium thermophilum type strain (DSM 16684(T)), a member of the Roseobacter clade.</title>
        <authorList>
            <person name="Fiebig A."/>
            <person name="Riedel T."/>
            <person name="Gronow S."/>
            <person name="Petersen J."/>
            <person name="Klenk H.P."/>
            <person name="Goker M."/>
        </authorList>
    </citation>
    <scope>NUCLEOTIDE SEQUENCE [LARGE SCALE GENOMIC DNA]</scope>
    <source>
        <strain evidence="3 4">DSM 16684</strain>
    </source>
</reference>
<dbReference type="Pfam" id="PF00809">
    <property type="entry name" value="Pterin_bind"/>
    <property type="match status" value="1"/>
</dbReference>
<accession>S9R6W2</accession>
<dbReference type="InterPro" id="IPR000489">
    <property type="entry name" value="Pterin-binding_dom"/>
</dbReference>
<dbReference type="PATRIC" id="fig|1123069.3.peg.270"/>
<name>S9R6W2_9RHOB</name>
<protein>
    <submittedName>
        <fullName evidence="3">Dihydropteroate synthase/related enzyme</fullName>
    </submittedName>
</protein>
<comment type="caution">
    <text evidence="3">The sequence shown here is derived from an EMBL/GenBank/DDBJ whole genome shotgun (WGS) entry which is preliminary data.</text>
</comment>
<gene>
    <name evidence="3" type="ORF">ruthe_00307</name>
</gene>
<evidence type="ECO:0000259" key="2">
    <source>
        <dbReference type="PROSITE" id="PS50972"/>
    </source>
</evidence>
<dbReference type="HOGENOM" id="CLU_1785465_0_0_5"/>
<dbReference type="PROSITE" id="PS00792">
    <property type="entry name" value="DHPS_1"/>
    <property type="match status" value="1"/>
</dbReference>
<dbReference type="PROSITE" id="PS50972">
    <property type="entry name" value="PTERIN_BINDING"/>
    <property type="match status" value="1"/>
</dbReference>
<dbReference type="GO" id="GO:0042558">
    <property type="term" value="P:pteridine-containing compound metabolic process"/>
    <property type="evidence" value="ECO:0007669"/>
    <property type="project" value="InterPro"/>
</dbReference>
<dbReference type="Proteomes" id="UP000015346">
    <property type="component" value="Unassembled WGS sequence"/>
</dbReference>
<dbReference type="SUPFAM" id="SSF51717">
    <property type="entry name" value="Dihydropteroate synthetase-like"/>
    <property type="match status" value="1"/>
</dbReference>
<proteinExistence type="predicted"/>
<feature type="region of interest" description="Disordered" evidence="1">
    <location>
        <begin position="103"/>
        <end position="145"/>
    </location>
</feature>
<sequence length="145" mass="15826">MTVYWRPVPMTDPARPAGALTLAEGWCWFDRVERIERGRPPALVPLTEVPQDVLERLTAPRLPMAGLDFRRPRLLGILNVTPDSFSDGGLFVAADAAIAQARRLAAEGRMPSTSAGKAQGPVPAKSPRGRRSRASCPCSRPWQGR</sequence>
<dbReference type="Gene3D" id="3.20.20.20">
    <property type="entry name" value="Dihydropteroate synthase-like"/>
    <property type="match status" value="1"/>
</dbReference>
<evidence type="ECO:0000313" key="3">
    <source>
        <dbReference type="EMBL" id="EPX87602.1"/>
    </source>
</evidence>
<evidence type="ECO:0000313" key="4">
    <source>
        <dbReference type="Proteomes" id="UP000015346"/>
    </source>
</evidence>
<keyword evidence="4" id="KW-1185">Reference proteome</keyword>
<evidence type="ECO:0000256" key="1">
    <source>
        <dbReference type="SAM" id="MobiDB-lite"/>
    </source>
</evidence>
<dbReference type="STRING" id="1123069.ruthe_00307"/>
<feature type="domain" description="Pterin-binding" evidence="2">
    <location>
        <begin position="72"/>
        <end position="145"/>
    </location>
</feature>
<feature type="compositionally biased region" description="Low complexity" evidence="1">
    <location>
        <begin position="134"/>
        <end position="145"/>
    </location>
</feature>
<organism evidence="3 4">
    <name type="scientific">Rubellimicrobium thermophilum DSM 16684</name>
    <dbReference type="NCBI Taxonomy" id="1123069"/>
    <lineage>
        <taxon>Bacteria</taxon>
        <taxon>Pseudomonadati</taxon>
        <taxon>Pseudomonadota</taxon>
        <taxon>Alphaproteobacteria</taxon>
        <taxon>Rhodobacterales</taxon>
        <taxon>Roseobacteraceae</taxon>
        <taxon>Rubellimicrobium</taxon>
    </lineage>
</organism>
<dbReference type="InterPro" id="IPR011005">
    <property type="entry name" value="Dihydropteroate_synth-like_sf"/>
</dbReference>
<dbReference type="EMBL" id="AOLV01000005">
    <property type="protein sequence ID" value="EPX87602.1"/>
    <property type="molecule type" value="Genomic_DNA"/>
</dbReference>